<proteinExistence type="predicted"/>
<feature type="compositionally biased region" description="Low complexity" evidence="1">
    <location>
        <begin position="99"/>
        <end position="111"/>
    </location>
</feature>
<evidence type="ECO:0000256" key="1">
    <source>
        <dbReference type="SAM" id="MobiDB-lite"/>
    </source>
</evidence>
<reference evidence="2" key="1">
    <citation type="journal article" date="2019" name="Sci. Rep.">
        <title>Draft genome of Tanacetum cinerariifolium, the natural source of mosquito coil.</title>
        <authorList>
            <person name="Yamashiro T."/>
            <person name="Shiraishi A."/>
            <person name="Satake H."/>
            <person name="Nakayama K."/>
        </authorList>
    </citation>
    <scope>NUCLEOTIDE SEQUENCE</scope>
</reference>
<dbReference type="AlphaFoldDB" id="A0A6L2KBM8"/>
<name>A0A6L2KBM8_TANCI</name>
<organism evidence="2">
    <name type="scientific">Tanacetum cinerariifolium</name>
    <name type="common">Dalmatian daisy</name>
    <name type="synonym">Chrysanthemum cinerariifolium</name>
    <dbReference type="NCBI Taxonomy" id="118510"/>
    <lineage>
        <taxon>Eukaryota</taxon>
        <taxon>Viridiplantae</taxon>
        <taxon>Streptophyta</taxon>
        <taxon>Embryophyta</taxon>
        <taxon>Tracheophyta</taxon>
        <taxon>Spermatophyta</taxon>
        <taxon>Magnoliopsida</taxon>
        <taxon>eudicotyledons</taxon>
        <taxon>Gunneridae</taxon>
        <taxon>Pentapetalae</taxon>
        <taxon>asterids</taxon>
        <taxon>campanulids</taxon>
        <taxon>Asterales</taxon>
        <taxon>Asteraceae</taxon>
        <taxon>Asteroideae</taxon>
        <taxon>Anthemideae</taxon>
        <taxon>Anthemidinae</taxon>
        <taxon>Tanacetum</taxon>
    </lineage>
</organism>
<gene>
    <name evidence="2" type="ORF">Tci_018098</name>
</gene>
<feature type="region of interest" description="Disordered" evidence="1">
    <location>
        <begin position="85"/>
        <end position="113"/>
    </location>
</feature>
<dbReference type="EMBL" id="BKCJ010002083">
    <property type="protein sequence ID" value="GEU46120.1"/>
    <property type="molecule type" value="Genomic_DNA"/>
</dbReference>
<sequence>MRSPPSRVILFDDIPTVIPSISMVAPETSFTALVMSSAALVVETTIVASPVGLCGLVPYSDSDSDSPDEMASPKYITLLPATSPFLSTDSPEDSDPSEASDSSEAPPSQDPYVTIVARWRSRATEGYDYEEEGSAFTNSQISMEACITSFFRPPHSSDHLPSSSSLPTDSLPVHSLGLDAPVPMVDEEIVEPIGGDSSSSSGTRDGTVRIVKIETTQRKLEADQMITSGARAGMAESIRSLRSENLKVASDDLRGALFVLYLTSAHLRRSFDRFMMIVMTLREGGEGWSHSLRGVWDSAYSSILM</sequence>
<evidence type="ECO:0000313" key="2">
    <source>
        <dbReference type="EMBL" id="GEU46120.1"/>
    </source>
</evidence>
<comment type="caution">
    <text evidence="2">The sequence shown here is derived from an EMBL/GenBank/DDBJ whole genome shotgun (WGS) entry which is preliminary data.</text>
</comment>
<accession>A0A6L2KBM8</accession>
<protein>
    <submittedName>
        <fullName evidence="2">Uncharacterized protein</fullName>
    </submittedName>
</protein>